<organism evidence="3 4">
    <name type="scientific">Hibiscus sabdariffa</name>
    <name type="common">roselle</name>
    <dbReference type="NCBI Taxonomy" id="183260"/>
    <lineage>
        <taxon>Eukaryota</taxon>
        <taxon>Viridiplantae</taxon>
        <taxon>Streptophyta</taxon>
        <taxon>Embryophyta</taxon>
        <taxon>Tracheophyta</taxon>
        <taxon>Spermatophyta</taxon>
        <taxon>Magnoliopsida</taxon>
        <taxon>eudicotyledons</taxon>
        <taxon>Gunneridae</taxon>
        <taxon>Pentapetalae</taxon>
        <taxon>rosids</taxon>
        <taxon>malvids</taxon>
        <taxon>Malvales</taxon>
        <taxon>Malvaceae</taxon>
        <taxon>Malvoideae</taxon>
        <taxon>Hibiscus</taxon>
    </lineage>
</organism>
<sequence>MTPGVELWTNGTLVMERSTSPTPIDGVRMVKKGQNDAHGVHVYIPVLLFLFLLLHITDTSSLAQFEVVGVDTQVGPDGSKVHHSQLSHLAGSVGKELNNEAGLISEGTSSSSLPSLQKEPEKEIAIQSPISGSLQQEPEEETTTQFHVDHSSGSL</sequence>
<evidence type="ECO:0000313" key="3">
    <source>
        <dbReference type="EMBL" id="KAK9030747.1"/>
    </source>
</evidence>
<evidence type="ECO:0000256" key="2">
    <source>
        <dbReference type="SAM" id="Phobius"/>
    </source>
</evidence>
<evidence type="ECO:0000256" key="1">
    <source>
        <dbReference type="SAM" id="MobiDB-lite"/>
    </source>
</evidence>
<comment type="caution">
    <text evidence="3">The sequence shown here is derived from an EMBL/GenBank/DDBJ whole genome shotgun (WGS) entry which is preliminary data.</text>
</comment>
<proteinExistence type="predicted"/>
<dbReference type="Proteomes" id="UP001396334">
    <property type="component" value="Unassembled WGS sequence"/>
</dbReference>
<dbReference type="EMBL" id="JBBPBN010000010">
    <property type="protein sequence ID" value="KAK9030747.1"/>
    <property type="molecule type" value="Genomic_DNA"/>
</dbReference>
<keyword evidence="2" id="KW-1133">Transmembrane helix</keyword>
<gene>
    <name evidence="3" type="ORF">V6N11_032160</name>
</gene>
<reference evidence="3 4" key="1">
    <citation type="journal article" date="2024" name="G3 (Bethesda)">
        <title>Genome assembly of Hibiscus sabdariffa L. provides insights into metabolisms of medicinal natural products.</title>
        <authorList>
            <person name="Kim T."/>
        </authorList>
    </citation>
    <scope>NUCLEOTIDE SEQUENCE [LARGE SCALE GENOMIC DNA]</scope>
    <source>
        <strain evidence="3">TK-2024</strain>
        <tissue evidence="3">Old leaves</tissue>
    </source>
</reference>
<keyword evidence="4" id="KW-1185">Reference proteome</keyword>
<name>A0ABR2SZU6_9ROSI</name>
<feature type="region of interest" description="Disordered" evidence="1">
    <location>
        <begin position="104"/>
        <end position="155"/>
    </location>
</feature>
<feature type="compositionally biased region" description="Low complexity" evidence="1">
    <location>
        <begin position="104"/>
        <end position="116"/>
    </location>
</feature>
<accession>A0ABR2SZU6</accession>
<protein>
    <submittedName>
        <fullName evidence="3">Uncharacterized protein</fullName>
    </submittedName>
</protein>
<evidence type="ECO:0000313" key="4">
    <source>
        <dbReference type="Proteomes" id="UP001396334"/>
    </source>
</evidence>
<keyword evidence="2" id="KW-0472">Membrane</keyword>
<feature type="transmembrane region" description="Helical" evidence="2">
    <location>
        <begin position="38"/>
        <end position="56"/>
    </location>
</feature>
<keyword evidence="2" id="KW-0812">Transmembrane</keyword>